<gene>
    <name evidence="1" type="ORF">RM520_14960</name>
</gene>
<dbReference type="RefSeq" id="WP_311388524.1">
    <property type="nucleotide sequence ID" value="NZ_JAVRHU010000007.1"/>
</dbReference>
<dbReference type="SUPFAM" id="SSF49464">
    <property type="entry name" value="Carboxypeptidase regulatory domain-like"/>
    <property type="match status" value="1"/>
</dbReference>
<comment type="caution">
    <text evidence="1">The sequence shown here is derived from an EMBL/GenBank/DDBJ whole genome shotgun (WGS) entry which is preliminary data.</text>
</comment>
<evidence type="ECO:0000313" key="1">
    <source>
        <dbReference type="EMBL" id="MDT0622924.1"/>
    </source>
</evidence>
<evidence type="ECO:0000313" key="2">
    <source>
        <dbReference type="Proteomes" id="UP001250662"/>
    </source>
</evidence>
<dbReference type="EMBL" id="JAVRHU010000007">
    <property type="protein sequence ID" value="MDT0622924.1"/>
    <property type="molecule type" value="Genomic_DNA"/>
</dbReference>
<reference evidence="1 2" key="1">
    <citation type="submission" date="2023-09" db="EMBL/GenBank/DDBJ databases">
        <authorList>
            <person name="Rey-Velasco X."/>
        </authorList>
    </citation>
    <scope>NUCLEOTIDE SEQUENCE [LARGE SCALE GENOMIC DNA]</scope>
    <source>
        <strain evidence="1 2">P007</strain>
    </source>
</reference>
<name>A0ABU3BL80_9FLAO</name>
<dbReference type="InterPro" id="IPR008969">
    <property type="entry name" value="CarboxyPept-like_regulatory"/>
</dbReference>
<organism evidence="1 2">
    <name type="scientific">Croceitalea vernalis</name>
    <dbReference type="NCBI Taxonomy" id="3075599"/>
    <lineage>
        <taxon>Bacteria</taxon>
        <taxon>Pseudomonadati</taxon>
        <taxon>Bacteroidota</taxon>
        <taxon>Flavobacteriia</taxon>
        <taxon>Flavobacteriales</taxon>
        <taxon>Flavobacteriaceae</taxon>
        <taxon>Croceitalea</taxon>
    </lineage>
</organism>
<proteinExistence type="predicted"/>
<accession>A0ABU3BL80</accession>
<keyword evidence="2" id="KW-1185">Reference proteome</keyword>
<protein>
    <recommendedName>
        <fullName evidence="3">Carboxypeptidase-like regulatory domain-containing protein</fullName>
    </recommendedName>
</protein>
<dbReference type="Proteomes" id="UP001250662">
    <property type="component" value="Unassembled WGS sequence"/>
</dbReference>
<sequence>MIVKINSKKALVYVICFCCFSHLFSQTKLLRGTVVSIKQDVTGITIQNSTSGAASITNSLGNFVIKVALNDTLIFSAVQFKRKVLPINSRVFNSVFIRVDLEEFVNELNEVVVQPFDLSGNLGSDLLGLTLEKDVSAEALGLPNADVRIISQSENKLNDADHGKFAYFYVIALTINLNKIMNRLNGKTKMLKKRVELDKAYANVQKVEERFIDSVMINHLKIPKNDFYDFIYFCEMDDEFKTAIAANDELKLWQFLIDKSTAYRKNNALD</sequence>
<evidence type="ECO:0008006" key="3">
    <source>
        <dbReference type="Google" id="ProtNLM"/>
    </source>
</evidence>